<dbReference type="PROSITE" id="PS50110">
    <property type="entry name" value="RESPONSE_REGULATORY"/>
    <property type="match status" value="1"/>
</dbReference>
<dbReference type="Gene3D" id="3.40.50.2300">
    <property type="match status" value="1"/>
</dbReference>
<dbReference type="RefSeq" id="WP_145371027.1">
    <property type="nucleotide sequence ID" value="NZ_CP036275.1"/>
</dbReference>
<proteinExistence type="predicted"/>
<protein>
    <submittedName>
        <fullName evidence="3">Response regulator rcp1</fullName>
    </submittedName>
</protein>
<dbReference type="KEGG" id="mri:Mal4_42420"/>
<dbReference type="GO" id="GO:0000160">
    <property type="term" value="P:phosphorelay signal transduction system"/>
    <property type="evidence" value="ECO:0007669"/>
    <property type="project" value="InterPro"/>
</dbReference>
<evidence type="ECO:0000256" key="1">
    <source>
        <dbReference type="PROSITE-ProRule" id="PRU00169"/>
    </source>
</evidence>
<dbReference type="CDD" id="cd17557">
    <property type="entry name" value="REC_Rcp-like"/>
    <property type="match status" value="1"/>
</dbReference>
<dbReference type="Proteomes" id="UP000320496">
    <property type="component" value="Chromosome"/>
</dbReference>
<feature type="domain" description="Response regulatory" evidence="2">
    <location>
        <begin position="2"/>
        <end position="127"/>
    </location>
</feature>
<organism evidence="3 4">
    <name type="scientific">Maioricimonas rarisocia</name>
    <dbReference type="NCBI Taxonomy" id="2528026"/>
    <lineage>
        <taxon>Bacteria</taxon>
        <taxon>Pseudomonadati</taxon>
        <taxon>Planctomycetota</taxon>
        <taxon>Planctomycetia</taxon>
        <taxon>Planctomycetales</taxon>
        <taxon>Planctomycetaceae</taxon>
        <taxon>Maioricimonas</taxon>
    </lineage>
</organism>
<evidence type="ECO:0000313" key="3">
    <source>
        <dbReference type="EMBL" id="QDU39889.1"/>
    </source>
</evidence>
<dbReference type="AlphaFoldDB" id="A0A517ZBS8"/>
<dbReference type="OrthoDB" id="195863at2"/>
<evidence type="ECO:0000313" key="4">
    <source>
        <dbReference type="Proteomes" id="UP000320496"/>
    </source>
</evidence>
<reference evidence="3 4" key="1">
    <citation type="submission" date="2019-02" db="EMBL/GenBank/DDBJ databases">
        <title>Deep-cultivation of Planctomycetes and their phenomic and genomic characterization uncovers novel biology.</title>
        <authorList>
            <person name="Wiegand S."/>
            <person name="Jogler M."/>
            <person name="Boedeker C."/>
            <person name="Pinto D."/>
            <person name="Vollmers J."/>
            <person name="Rivas-Marin E."/>
            <person name="Kohn T."/>
            <person name="Peeters S.H."/>
            <person name="Heuer A."/>
            <person name="Rast P."/>
            <person name="Oberbeckmann S."/>
            <person name="Bunk B."/>
            <person name="Jeske O."/>
            <person name="Meyerdierks A."/>
            <person name="Storesund J.E."/>
            <person name="Kallscheuer N."/>
            <person name="Luecker S."/>
            <person name="Lage O.M."/>
            <person name="Pohl T."/>
            <person name="Merkel B.J."/>
            <person name="Hornburger P."/>
            <person name="Mueller R.-W."/>
            <person name="Bruemmer F."/>
            <person name="Labrenz M."/>
            <person name="Spormann A.M."/>
            <person name="Op den Camp H."/>
            <person name="Overmann J."/>
            <person name="Amann R."/>
            <person name="Jetten M.S.M."/>
            <person name="Mascher T."/>
            <person name="Medema M.H."/>
            <person name="Devos D.P."/>
            <person name="Kaster A.-K."/>
            <person name="Ovreas L."/>
            <person name="Rohde M."/>
            <person name="Galperin M.Y."/>
            <person name="Jogler C."/>
        </authorList>
    </citation>
    <scope>NUCLEOTIDE SEQUENCE [LARGE SCALE GENOMIC DNA]</scope>
    <source>
        <strain evidence="3 4">Mal4</strain>
    </source>
</reference>
<dbReference type="EMBL" id="CP036275">
    <property type="protein sequence ID" value="QDU39889.1"/>
    <property type="molecule type" value="Genomic_DNA"/>
</dbReference>
<dbReference type="InterPro" id="IPR011006">
    <property type="entry name" value="CheY-like_superfamily"/>
</dbReference>
<evidence type="ECO:0000259" key="2">
    <source>
        <dbReference type="PROSITE" id="PS50110"/>
    </source>
</evidence>
<dbReference type="PANTHER" id="PTHR44520">
    <property type="entry name" value="RESPONSE REGULATOR RCP1-RELATED"/>
    <property type="match status" value="1"/>
</dbReference>
<dbReference type="PANTHER" id="PTHR44520:SF2">
    <property type="entry name" value="RESPONSE REGULATOR RCP1"/>
    <property type="match status" value="1"/>
</dbReference>
<feature type="modified residue" description="4-aspartylphosphate" evidence="1">
    <location>
        <position position="60"/>
    </location>
</feature>
<keyword evidence="4" id="KW-1185">Reference proteome</keyword>
<accession>A0A517ZBS8</accession>
<gene>
    <name evidence="3" type="primary">rcp1_2</name>
    <name evidence="3" type="ORF">Mal4_42420</name>
</gene>
<sequence>MNYLLIEDDDDHAQLTIRGLEREVGSGCISRIRDGESALKYFRDLVSDPHARFPSMILLDLKLPRISGLELLTAIKSDPTLRRIPVVVLTTSDAESDRLAAFERHANAYIVKPLEFADFRRMLRSVHDFWSQWNRSTDGS</sequence>
<dbReference type="SMART" id="SM00448">
    <property type="entry name" value="REC"/>
    <property type="match status" value="1"/>
</dbReference>
<name>A0A517ZBS8_9PLAN</name>
<keyword evidence="1" id="KW-0597">Phosphoprotein</keyword>
<dbReference type="Pfam" id="PF00072">
    <property type="entry name" value="Response_reg"/>
    <property type="match status" value="1"/>
</dbReference>
<dbReference type="SUPFAM" id="SSF52172">
    <property type="entry name" value="CheY-like"/>
    <property type="match status" value="1"/>
</dbReference>
<dbReference type="InterPro" id="IPR001789">
    <property type="entry name" value="Sig_transdc_resp-reg_receiver"/>
</dbReference>
<dbReference type="InterPro" id="IPR052893">
    <property type="entry name" value="TCS_response_regulator"/>
</dbReference>